<keyword evidence="5 10" id="KW-0863">Zinc-finger</keyword>
<dbReference type="PANTHER" id="PTHR45865:SF1">
    <property type="entry name" value="E3 UBIQUITIN-PROTEIN LIGASE SHPRH"/>
    <property type="match status" value="1"/>
</dbReference>
<dbReference type="GO" id="GO:0006974">
    <property type="term" value="P:DNA damage response"/>
    <property type="evidence" value="ECO:0007669"/>
    <property type="project" value="TreeGrafter"/>
</dbReference>
<dbReference type="Pfam" id="PF13920">
    <property type="entry name" value="zf-C3HC4_3"/>
    <property type="match status" value="1"/>
</dbReference>
<evidence type="ECO:0000256" key="4">
    <source>
        <dbReference type="ARBA" id="ARBA00022741"/>
    </source>
</evidence>
<dbReference type="EMBL" id="LUGG01000005">
    <property type="protein sequence ID" value="OBZ74793.1"/>
    <property type="molecule type" value="Genomic_DNA"/>
</dbReference>
<dbReference type="GO" id="GO:0005737">
    <property type="term" value="C:cytoplasm"/>
    <property type="evidence" value="ECO:0007669"/>
    <property type="project" value="UniProtKB-ARBA"/>
</dbReference>
<dbReference type="OMA" id="ASHVHNI"/>
<dbReference type="GO" id="GO:0016787">
    <property type="term" value="F:hydrolase activity"/>
    <property type="evidence" value="ECO:0007669"/>
    <property type="project" value="UniProtKB-KW"/>
</dbReference>
<reference evidence="14 15" key="1">
    <citation type="submission" date="2016-03" db="EMBL/GenBank/DDBJ databases">
        <title>Whole genome sequencing of Grifola frondosa 9006-11.</title>
        <authorList>
            <person name="Min B."/>
            <person name="Park H."/>
            <person name="Kim J.-G."/>
            <person name="Cho H."/>
            <person name="Oh Y.-L."/>
            <person name="Kong W.-S."/>
            <person name="Choi I.-G."/>
        </authorList>
    </citation>
    <scope>NUCLEOTIDE SEQUENCE [LARGE SCALE GENOMIC DNA]</scope>
    <source>
        <strain evidence="14 15">9006-11</strain>
    </source>
</reference>
<dbReference type="InterPro" id="IPR004127">
    <property type="entry name" value="Prefoldin_subunit_alpha"/>
</dbReference>
<dbReference type="Gene3D" id="3.30.40.10">
    <property type="entry name" value="Zinc/RING finger domain, C3HC4 (zinc finger)"/>
    <property type="match status" value="1"/>
</dbReference>
<comment type="caution">
    <text evidence="14">The sequence shown here is derived from an EMBL/GenBank/DDBJ whole genome shotgun (WGS) entry which is preliminary data.</text>
</comment>
<name>A0A1C7MCY7_GRIFR</name>
<dbReference type="InterPro" id="IPR027417">
    <property type="entry name" value="P-loop_NTPase"/>
</dbReference>
<dbReference type="Pfam" id="PF26021">
    <property type="entry name" value="Ferritin_C144_05"/>
    <property type="match status" value="1"/>
</dbReference>
<evidence type="ECO:0000256" key="3">
    <source>
        <dbReference type="ARBA" id="ARBA00022723"/>
    </source>
</evidence>
<dbReference type="InterPro" id="IPR001841">
    <property type="entry name" value="Znf_RING"/>
</dbReference>
<dbReference type="Proteomes" id="UP000092993">
    <property type="component" value="Unassembled WGS sequence"/>
</dbReference>
<evidence type="ECO:0000259" key="12">
    <source>
        <dbReference type="PROSITE" id="PS50089"/>
    </source>
</evidence>
<dbReference type="Pfam" id="PF02996">
    <property type="entry name" value="Prefoldin"/>
    <property type="match status" value="1"/>
</dbReference>
<comment type="similarity">
    <text evidence="1">Belongs to the prefoldin subunit alpha family.</text>
</comment>
<dbReference type="GO" id="GO:0004386">
    <property type="term" value="F:helicase activity"/>
    <property type="evidence" value="ECO:0007669"/>
    <property type="project" value="UniProtKB-KW"/>
</dbReference>
<dbReference type="GO" id="GO:0000209">
    <property type="term" value="P:protein polyubiquitination"/>
    <property type="evidence" value="ECO:0007669"/>
    <property type="project" value="TreeGrafter"/>
</dbReference>
<evidence type="ECO:0000256" key="6">
    <source>
        <dbReference type="ARBA" id="ARBA00022801"/>
    </source>
</evidence>
<keyword evidence="6" id="KW-0378">Hydrolase</keyword>
<evidence type="ECO:0000256" key="2">
    <source>
        <dbReference type="ARBA" id="ARBA00011695"/>
    </source>
</evidence>
<dbReference type="InterPro" id="IPR000330">
    <property type="entry name" value="SNF2_N"/>
</dbReference>
<evidence type="ECO:0000256" key="11">
    <source>
        <dbReference type="SAM" id="MobiDB-lite"/>
    </source>
</evidence>
<evidence type="ECO:0000256" key="8">
    <source>
        <dbReference type="ARBA" id="ARBA00022840"/>
    </source>
</evidence>
<dbReference type="Gene3D" id="3.40.50.300">
    <property type="entry name" value="P-loop containing nucleotide triphosphate hydrolases"/>
    <property type="match status" value="1"/>
</dbReference>
<dbReference type="Pfam" id="PF00271">
    <property type="entry name" value="Helicase_C"/>
    <property type="match status" value="1"/>
</dbReference>
<dbReference type="InterPro" id="IPR013083">
    <property type="entry name" value="Znf_RING/FYVE/PHD"/>
</dbReference>
<evidence type="ECO:0000259" key="13">
    <source>
        <dbReference type="PROSITE" id="PS51192"/>
    </source>
</evidence>
<evidence type="ECO:0000256" key="7">
    <source>
        <dbReference type="ARBA" id="ARBA00022833"/>
    </source>
</evidence>
<sequence length="1884" mass="211123">MSSTKSDKQERNPRGIPKAPFIADVAEYLGPNPDVETALKEFQAALAYACFLLDVLRANAATSSKYRYMDHNLAQRRRGLEEKIPDIKKTLTMVEYLHERREGKGKTAEDEDDLVDDDIGDGDIGGKRLKTTFELNDTLYAEAELEDTDTVYLWLGANVMLSYRLPAAVALLRSKLEAAKGSLSSVVEDLEFLREQITVMEVNTARVYNWDVKRRRDKREKEAKDGSCDSVKHSLVRMRLEFSSHLRSLRRNPCDQTRPELNVALLLKIIIPDSGPSLRDVSSNLIKGTKRASTFNEASDGPRKRTKTSSDTFQAMDGDANLQQLSRSIPVYRHTLEIRYTTGGMRGLNANARVTEHQAKGYGWIEEENRLIQWLIEHAPNGDKPKSYDLGDVELDSAMGLLVVNSLLPSSTISEPSILLSLPPVHGHFNVRELDIPTRHGSLKDPLQACYTLQIAGRANMSARLQLVVLPRSSPCSDGEFPFSLRVEVDVALVSPAIFDPILRPRKGNAAKTTATHLEEAQRRVLLEVFPPAVPLPESYHGATDIPLLFSVLGPAPRLSSDAADQSLQPEALLPTLLPFQRRSVGWMLGREGKMISDSGVVVSKPDTYVSSELGELPLFWDSIQIGEAETWYVNRLQGVLSRTRPSADDNQNEDTHGGILAEEPGLGKTLECITLIMLNPSIGRNPKNMRWDPNARVNVKEIKTTLIVTPSSLAPQWTDELANHAPSLKVLIYDGWTTVPVPITEGGVVSERLQRGKSKRMDGAVTPMDVDEEVLDWCAYVNRFDVCITTYNVLQQDLGVARPPPDRPRRSFVQYRNVEHQRSPLVMCEWYRVIMDEVQMAGGGKTEEMVSLIPRLSSFAVSGTPARAQVADLIHVLKFLRINAVLQTPRAWTRLLLPAYVHEFISLFRRYTVRTMKTAVKDELTIPRQTRYVVPIELGKVERHVYDQNFENALLELGLDARGIAATENWEADTSVLRSWLRKLRGICTHPQVGQLMAHANKLHKPGVLKTIGEVLEGMKDQNWRNLMEDWRNKVQTMTTLAQLEQRKEDDYNRYRNALEILLAAEKEADNLISAVNIAIAEHAKRGDMLKAEAAKLKESRREGTCGEAADPETFLGKGKAPARVSETPFNEDFDLDEEGLPKTPVGEAYTARKRALQQRLRECRISLHKVYFMKGDVYHVLGADAEHEAYALAEDLRQLLLKSERTTHALKRFANGRSSLAGTQDSAERAMTFLANDRVVKSLQEEDLYVEVPYCGAGGKLSAKLMEEANELIGGLLNQQTALVWKWRTRLIALLTQPLSSGGEADGQEYTRSLDTQGEVETYLQAYSALLADCRETLTAERTLLAAHDAKEAKSRRTKAAHKANTGFFGGETVELDPMDSVEFMPVHEVLEKELADERKALLGNFDPGRAIKSVMVDLNSIAVRINREDDPEKIAAKDGATQLRALIADQGKLMDKLLQNDLTHLRKAFNERVLYFRQLQEISDDVVEANWEGDLITAIGAVQAERARLDTKINAGRARQRYMDHLAKLQEDDEVDEDDKACILCKCEFNRGFITPCAHVFCEACMKIWLARKEGKVCPVCRVAINSDQLQRFSIDQKPEDEQSVNKLNNEPVPKSRREIQYNVIDPKTFEEIQTVESLGSYGSKIQTLVCHLLHLSLSDPGSKSIIFSAWADSLHIIEHALRRNGISCLRIDQNRSKQNAAKRFRTDPSISVLLLHGERENAGLNVTCASRVFLVESVVHHAFEVQAIARIDRMGQTRPTEVYCYYAEGTVERNILDLAARQGQSLYTRDNSAGTLNATAFAMNTDKSKVDAPTKKVQKGDFVYKTDDMLAIFFPHLFEDIEYLLAPEDIGLQTSDLALSPSPSPDRQPRNAVAGPSRLR</sequence>
<dbReference type="CDD" id="cd18793">
    <property type="entry name" value="SF2_C_SNF"/>
    <property type="match status" value="1"/>
</dbReference>
<evidence type="ECO:0000313" key="14">
    <source>
        <dbReference type="EMBL" id="OBZ74793.1"/>
    </source>
</evidence>
<dbReference type="GO" id="GO:0061630">
    <property type="term" value="F:ubiquitin protein ligase activity"/>
    <property type="evidence" value="ECO:0007669"/>
    <property type="project" value="TreeGrafter"/>
</dbReference>
<dbReference type="CDD" id="cd23156">
    <property type="entry name" value="Prefoldin_3"/>
    <property type="match status" value="1"/>
</dbReference>
<keyword evidence="9" id="KW-0143">Chaperone</keyword>
<dbReference type="PROSITE" id="PS50089">
    <property type="entry name" value="ZF_RING_2"/>
    <property type="match status" value="1"/>
</dbReference>
<dbReference type="SMART" id="SM00184">
    <property type="entry name" value="RING"/>
    <property type="match status" value="1"/>
</dbReference>
<dbReference type="Pfam" id="PF00176">
    <property type="entry name" value="SNF2-rel_dom"/>
    <property type="match status" value="1"/>
</dbReference>
<dbReference type="PROSITE" id="PS51192">
    <property type="entry name" value="HELICASE_ATP_BIND_1"/>
    <property type="match status" value="1"/>
</dbReference>
<dbReference type="PROSITE" id="PS00518">
    <property type="entry name" value="ZF_RING_1"/>
    <property type="match status" value="1"/>
</dbReference>
<keyword evidence="8" id="KW-0067">ATP-binding</keyword>
<dbReference type="InterPro" id="IPR014001">
    <property type="entry name" value="Helicase_ATP-bd"/>
</dbReference>
<evidence type="ECO:0000313" key="15">
    <source>
        <dbReference type="Proteomes" id="UP000092993"/>
    </source>
</evidence>
<evidence type="ECO:0000256" key="1">
    <source>
        <dbReference type="ARBA" id="ARBA00010048"/>
    </source>
</evidence>
<feature type="region of interest" description="Disordered" evidence="11">
    <location>
        <begin position="1103"/>
        <end position="1125"/>
    </location>
</feature>
<gene>
    <name evidence="14" type="primary">IRC20</name>
    <name evidence="14" type="ORF">A0H81_05247</name>
</gene>
<dbReference type="GO" id="GO:0005634">
    <property type="term" value="C:nucleus"/>
    <property type="evidence" value="ECO:0007669"/>
    <property type="project" value="TreeGrafter"/>
</dbReference>
<dbReference type="SUPFAM" id="SSF57850">
    <property type="entry name" value="RING/U-box"/>
    <property type="match status" value="1"/>
</dbReference>
<dbReference type="OrthoDB" id="5330228at2759"/>
<keyword evidence="14" id="KW-0347">Helicase</keyword>
<evidence type="ECO:0000256" key="9">
    <source>
        <dbReference type="ARBA" id="ARBA00023186"/>
    </source>
</evidence>
<dbReference type="SUPFAM" id="SSF52540">
    <property type="entry name" value="P-loop containing nucleoside triphosphate hydrolases"/>
    <property type="match status" value="2"/>
</dbReference>
<dbReference type="InterPro" id="IPR052583">
    <property type="entry name" value="ATP-helicase/E3_Ub-Ligase"/>
</dbReference>
<dbReference type="InterPro" id="IPR001650">
    <property type="entry name" value="Helicase_C-like"/>
</dbReference>
<dbReference type="FunFam" id="1.10.287.370:FF:000001">
    <property type="entry name" value="Prefoldin subunit 3"/>
    <property type="match status" value="1"/>
</dbReference>
<dbReference type="SMART" id="SM00487">
    <property type="entry name" value="DEXDc"/>
    <property type="match status" value="1"/>
</dbReference>
<keyword evidence="15" id="KW-1185">Reference proteome</keyword>
<organism evidence="14 15">
    <name type="scientific">Grifola frondosa</name>
    <name type="common">Maitake</name>
    <name type="synonym">Polyporus frondosus</name>
    <dbReference type="NCBI Taxonomy" id="5627"/>
    <lineage>
        <taxon>Eukaryota</taxon>
        <taxon>Fungi</taxon>
        <taxon>Dikarya</taxon>
        <taxon>Basidiomycota</taxon>
        <taxon>Agaricomycotina</taxon>
        <taxon>Agaricomycetes</taxon>
        <taxon>Polyporales</taxon>
        <taxon>Grifolaceae</taxon>
        <taxon>Grifola</taxon>
    </lineage>
</organism>
<accession>A0A1C7MCY7</accession>
<dbReference type="PANTHER" id="PTHR45865">
    <property type="entry name" value="E3 UBIQUITIN-PROTEIN LIGASE SHPRH FAMILY MEMBER"/>
    <property type="match status" value="1"/>
</dbReference>
<feature type="region of interest" description="Disordered" evidence="11">
    <location>
        <begin position="1860"/>
        <end position="1884"/>
    </location>
</feature>
<protein>
    <submittedName>
        <fullName evidence="14">Putative ATP-dependent helicase IRC20</fullName>
    </submittedName>
</protein>
<evidence type="ECO:0000256" key="10">
    <source>
        <dbReference type="PROSITE-ProRule" id="PRU00175"/>
    </source>
</evidence>
<dbReference type="GO" id="GO:0008270">
    <property type="term" value="F:zinc ion binding"/>
    <property type="evidence" value="ECO:0007669"/>
    <property type="project" value="UniProtKB-KW"/>
</dbReference>
<dbReference type="SUPFAM" id="SSF46579">
    <property type="entry name" value="Prefoldin"/>
    <property type="match status" value="1"/>
</dbReference>
<dbReference type="InterPro" id="IPR059033">
    <property type="entry name" value="C144_05_dom"/>
</dbReference>
<keyword evidence="7" id="KW-0862">Zinc</keyword>
<dbReference type="InterPro" id="IPR049730">
    <property type="entry name" value="SNF2/RAD54-like_C"/>
</dbReference>
<dbReference type="Gene3D" id="3.40.50.10810">
    <property type="entry name" value="Tandem AAA-ATPase domain"/>
    <property type="match status" value="1"/>
</dbReference>
<dbReference type="GO" id="GO:0005524">
    <property type="term" value="F:ATP binding"/>
    <property type="evidence" value="ECO:0007669"/>
    <property type="project" value="InterPro"/>
</dbReference>
<feature type="domain" description="Helicase ATP-binding" evidence="13">
    <location>
        <begin position="650"/>
        <end position="884"/>
    </location>
</feature>
<keyword evidence="4" id="KW-0547">Nucleotide-binding</keyword>
<comment type="subunit">
    <text evidence="2">Heterohexamer of two PFD-alpha type and four PFD-beta type subunits.</text>
</comment>
<dbReference type="STRING" id="5627.A0A1C7MCY7"/>
<dbReference type="Gene3D" id="1.10.287.370">
    <property type="match status" value="1"/>
</dbReference>
<dbReference type="InterPro" id="IPR017907">
    <property type="entry name" value="Znf_RING_CS"/>
</dbReference>
<keyword evidence="3" id="KW-0479">Metal-binding</keyword>
<dbReference type="InterPro" id="IPR038718">
    <property type="entry name" value="SNF2-like_sf"/>
</dbReference>
<feature type="domain" description="RING-type" evidence="12">
    <location>
        <begin position="1545"/>
        <end position="1585"/>
    </location>
</feature>
<dbReference type="InterPro" id="IPR009053">
    <property type="entry name" value="Prefoldin"/>
</dbReference>
<proteinExistence type="inferred from homology"/>
<feature type="region of interest" description="Disordered" evidence="11">
    <location>
        <begin position="292"/>
        <end position="313"/>
    </location>
</feature>
<evidence type="ECO:0000256" key="5">
    <source>
        <dbReference type="ARBA" id="ARBA00022771"/>
    </source>
</evidence>